<dbReference type="Proteomes" id="UP001140234">
    <property type="component" value="Unassembled WGS sequence"/>
</dbReference>
<reference evidence="1" key="1">
    <citation type="submission" date="2022-07" db="EMBL/GenBank/DDBJ databases">
        <title>Phylogenomic reconstructions and comparative analyses of Kickxellomycotina fungi.</title>
        <authorList>
            <person name="Reynolds N.K."/>
            <person name="Stajich J.E."/>
            <person name="Barry K."/>
            <person name="Grigoriev I.V."/>
            <person name="Crous P."/>
            <person name="Smith M.E."/>
        </authorList>
    </citation>
    <scope>NUCLEOTIDE SEQUENCE</scope>
    <source>
        <strain evidence="1">CBS 109366</strain>
    </source>
</reference>
<protein>
    <submittedName>
        <fullName evidence="1">Uncharacterized protein</fullName>
    </submittedName>
</protein>
<organism evidence="1 2">
    <name type="scientific">Coemansia nantahalensis</name>
    <dbReference type="NCBI Taxonomy" id="2789366"/>
    <lineage>
        <taxon>Eukaryota</taxon>
        <taxon>Fungi</taxon>
        <taxon>Fungi incertae sedis</taxon>
        <taxon>Zoopagomycota</taxon>
        <taxon>Kickxellomycotina</taxon>
        <taxon>Kickxellomycetes</taxon>
        <taxon>Kickxellales</taxon>
        <taxon>Kickxellaceae</taxon>
        <taxon>Coemansia</taxon>
    </lineage>
</organism>
<name>A0ACC1JVK6_9FUNG</name>
<accession>A0ACC1JVK6</accession>
<comment type="caution">
    <text evidence="1">The sequence shown here is derived from an EMBL/GenBank/DDBJ whole genome shotgun (WGS) entry which is preliminary data.</text>
</comment>
<gene>
    <name evidence="1" type="ORF">IWQ57_003657</name>
</gene>
<sequence length="107" mass="11513">MPRHRDRMVRRAVARHIIQQVRSQRCATASGGWLPGAHPAPADAVSAAAAAVAALVAGMSAAQADARTGAHHTPRPAGSDAERELIQRIIELQREKEQLLRIVQRSS</sequence>
<dbReference type="EMBL" id="JANBUJ010001247">
    <property type="protein sequence ID" value="KAJ2768155.1"/>
    <property type="molecule type" value="Genomic_DNA"/>
</dbReference>
<proteinExistence type="predicted"/>
<keyword evidence="2" id="KW-1185">Reference proteome</keyword>
<evidence type="ECO:0000313" key="2">
    <source>
        <dbReference type="Proteomes" id="UP001140234"/>
    </source>
</evidence>
<evidence type="ECO:0000313" key="1">
    <source>
        <dbReference type="EMBL" id="KAJ2768155.1"/>
    </source>
</evidence>